<accession>A0A915HU84</accession>
<protein>
    <submittedName>
        <fullName evidence="2">Uncharacterized protein</fullName>
    </submittedName>
</protein>
<organism evidence="1 2">
    <name type="scientific">Romanomermis culicivorax</name>
    <name type="common">Nematode worm</name>
    <dbReference type="NCBI Taxonomy" id="13658"/>
    <lineage>
        <taxon>Eukaryota</taxon>
        <taxon>Metazoa</taxon>
        <taxon>Ecdysozoa</taxon>
        <taxon>Nematoda</taxon>
        <taxon>Enoplea</taxon>
        <taxon>Dorylaimia</taxon>
        <taxon>Mermithida</taxon>
        <taxon>Mermithoidea</taxon>
        <taxon>Mermithidae</taxon>
        <taxon>Romanomermis</taxon>
    </lineage>
</organism>
<proteinExistence type="predicted"/>
<evidence type="ECO:0000313" key="2">
    <source>
        <dbReference type="WBParaSite" id="nRc.2.0.1.t05454-RA"/>
    </source>
</evidence>
<dbReference type="WBParaSite" id="nRc.2.0.1.t05454-RA">
    <property type="protein sequence ID" value="nRc.2.0.1.t05454-RA"/>
    <property type="gene ID" value="nRc.2.0.1.g05454"/>
</dbReference>
<dbReference type="Proteomes" id="UP000887565">
    <property type="component" value="Unplaced"/>
</dbReference>
<keyword evidence="1" id="KW-1185">Reference proteome</keyword>
<reference evidence="2" key="1">
    <citation type="submission" date="2022-11" db="UniProtKB">
        <authorList>
            <consortium name="WormBaseParasite"/>
        </authorList>
    </citation>
    <scope>IDENTIFICATION</scope>
</reference>
<name>A0A915HU84_ROMCU</name>
<dbReference type="AlphaFoldDB" id="A0A915HU84"/>
<sequence>MQKAGLYKKCQQCPLLDTYQNEEIEELEMVHKQTTSKQYHNNMLNVPMDAKAGQKDDVLPATL</sequence>
<evidence type="ECO:0000313" key="1">
    <source>
        <dbReference type="Proteomes" id="UP000887565"/>
    </source>
</evidence>